<comment type="subcellular location">
    <subcellularLocation>
        <location evidence="1">Cell membrane</location>
        <topology evidence="1">Multi-pass membrane protein</topology>
    </subcellularLocation>
</comment>
<evidence type="ECO:0000256" key="3">
    <source>
        <dbReference type="ARBA" id="ARBA00022553"/>
    </source>
</evidence>
<evidence type="ECO:0000256" key="4">
    <source>
        <dbReference type="ARBA" id="ARBA00022679"/>
    </source>
</evidence>
<reference evidence="19 20" key="1">
    <citation type="submission" date="2020-03" db="EMBL/GenBank/DDBJ databases">
        <title>Genomic Encyclopedia of Type Strains, Phase IV (KMG-IV): sequencing the most valuable type-strain genomes for metagenomic binning, comparative biology and taxonomic classification.</title>
        <authorList>
            <person name="Goeker M."/>
        </authorList>
    </citation>
    <scope>NUCLEOTIDE SEQUENCE [LARGE SCALE GENOMIC DNA]</scope>
    <source>
        <strain evidence="19 20">DSM 24233</strain>
    </source>
</reference>
<dbReference type="SMART" id="SM00091">
    <property type="entry name" value="PAS"/>
    <property type="match status" value="2"/>
</dbReference>
<dbReference type="CDD" id="cd00130">
    <property type="entry name" value="PAS"/>
    <property type="match status" value="2"/>
</dbReference>
<evidence type="ECO:0000256" key="5">
    <source>
        <dbReference type="ARBA" id="ARBA00022692"/>
    </source>
</evidence>
<evidence type="ECO:0000259" key="15">
    <source>
        <dbReference type="PROSITE" id="PS50113"/>
    </source>
</evidence>
<dbReference type="SMART" id="SM00052">
    <property type="entry name" value="EAL"/>
    <property type="match status" value="1"/>
</dbReference>
<dbReference type="PROSITE" id="PS50113">
    <property type="entry name" value="PAC"/>
    <property type="match status" value="2"/>
</dbReference>
<keyword evidence="20" id="KW-1185">Reference proteome</keyword>
<feature type="domain" description="PAC" evidence="15">
    <location>
        <begin position="496"/>
        <end position="548"/>
    </location>
</feature>
<keyword evidence="2" id="KW-1003">Cell membrane</keyword>
<sequence length="985" mass="108962">MRRVRLFSKALIFMLVAFGVLAAVSGGYSAWQLSTLMTAEHEDKALAIAESIAGANVELILDGDATAIQAAIDTCMEIKGISYVLVANARGEVLAHTFAPAIPPAIRHAVREGQGLRQPVVQTLNTGPGGSFLHVTYPVLAGEAGNVHIGMNRSGVLGLIRDSVINHQILTLGFFFICAVAAWLFMGTISRPLIQLMEYARRVAAHDFTATIDIRFDDEVGDVAHAVRSTAEELASLITRLERSVAEATEELSTTLSTVSAIVNSMADGLMVTNESGRLLRFNPALLDIFALDAADAVGRSIDDLLGTSLADVLHMAGLDAAEPDAQPIEHRTVELPASVGDLEFPVEISIASVQRGDERNYVIIVRDITERKFVEEQLREARDRLEDRVRDRTARLERVNRQLVGEIAERKEAERALVAAEANYRLIFENAVEGIFRITPDGTCTEANPALARIFGYDSPDELLAACDQLVGNSRLDVESAQEFLVTLRANGEVRNHHSRAMRRDGRVIWVSLNARAIRDEHGNAVHFEGSVEDITERRESEAALKHRAFHDPLTALPNRSLFLNHLEMAMKRTRRSPGYLFSVLYMDLDRFKIINDSLGHNVGDLLLCHVSQTLTRCVRDVDTVSRFGGDEFAVLIEDIIDPRECIKIAKRILDEIRRPVILGGCEVLTAASIGIVLLTEDYDSAEDILRDADTAMYRAKELGKGHFKVFNQKMHDQALRQMQMENDLRQAVEHDGFEIHYQPIVAMDTGTVRALEARIRWRHTELGLLSPRDFLSLAEDTGLILPMGEWMMRHVCEQIHDWHERCGLDMPVGIILSARQFMQPTLPADIRDVLHATGVPPRLVILEIPESVLMHNLATSTALLGKLRELGVGIALIDYGSGMSSLSHLLQFRLDAIRIHSGLVARIDQDAEVCALVRSIVDLTRNIGVCGVASGVLRRTQAEILHQFQCPYVQGHLFGKPMPADRIPSFLHPDSAEVRSASS</sequence>
<dbReference type="Proteomes" id="UP000580856">
    <property type="component" value="Unassembled WGS sequence"/>
</dbReference>
<dbReference type="NCBIfam" id="TIGR00254">
    <property type="entry name" value="GGDEF"/>
    <property type="match status" value="1"/>
</dbReference>
<dbReference type="EMBL" id="JAATJA010000003">
    <property type="protein sequence ID" value="NJB69030.1"/>
    <property type="molecule type" value="Genomic_DNA"/>
</dbReference>
<evidence type="ECO:0000256" key="9">
    <source>
        <dbReference type="ARBA" id="ARBA00022989"/>
    </source>
</evidence>
<dbReference type="Pfam" id="PF00563">
    <property type="entry name" value="EAL"/>
    <property type="match status" value="1"/>
</dbReference>
<gene>
    <name evidence="19" type="ORF">GGQ74_002724</name>
</gene>
<feature type="coiled-coil region" evidence="12">
    <location>
        <begin position="372"/>
        <end position="424"/>
    </location>
</feature>
<dbReference type="RefSeq" id="WP_167942119.1">
    <property type="nucleotide sequence ID" value="NZ_JAATJA010000003.1"/>
</dbReference>
<evidence type="ECO:0000256" key="6">
    <source>
        <dbReference type="ARBA" id="ARBA00022741"/>
    </source>
</evidence>
<feature type="domain" description="EAL" evidence="16">
    <location>
        <begin position="723"/>
        <end position="977"/>
    </location>
</feature>
<dbReference type="InterPro" id="IPR033463">
    <property type="entry name" value="sCache_3"/>
</dbReference>
<dbReference type="SMART" id="SM00086">
    <property type="entry name" value="PAC"/>
    <property type="match status" value="2"/>
</dbReference>
<keyword evidence="8" id="KW-0067">ATP-binding</keyword>
<dbReference type="Pfam" id="PF00672">
    <property type="entry name" value="HAMP"/>
    <property type="match status" value="1"/>
</dbReference>
<dbReference type="PROSITE" id="PS50883">
    <property type="entry name" value="EAL"/>
    <property type="match status" value="1"/>
</dbReference>
<evidence type="ECO:0000313" key="19">
    <source>
        <dbReference type="EMBL" id="NJB69030.1"/>
    </source>
</evidence>
<dbReference type="InterPro" id="IPR001610">
    <property type="entry name" value="PAC"/>
</dbReference>
<evidence type="ECO:0000259" key="17">
    <source>
        <dbReference type="PROSITE" id="PS50885"/>
    </source>
</evidence>
<dbReference type="PANTHER" id="PTHR44757">
    <property type="entry name" value="DIGUANYLATE CYCLASE DGCP"/>
    <property type="match status" value="1"/>
</dbReference>
<dbReference type="Gene3D" id="3.30.70.270">
    <property type="match status" value="1"/>
</dbReference>
<dbReference type="Gene3D" id="3.30.450.20">
    <property type="entry name" value="PAS domain"/>
    <property type="match status" value="3"/>
</dbReference>
<dbReference type="CDD" id="cd01949">
    <property type="entry name" value="GGDEF"/>
    <property type="match status" value="1"/>
</dbReference>
<feature type="transmembrane region" description="Helical" evidence="13">
    <location>
        <begin position="169"/>
        <end position="189"/>
    </location>
</feature>
<feature type="domain" description="GGDEF" evidence="18">
    <location>
        <begin position="581"/>
        <end position="714"/>
    </location>
</feature>
<dbReference type="SMART" id="SM00267">
    <property type="entry name" value="GGDEF"/>
    <property type="match status" value="1"/>
</dbReference>
<dbReference type="Pfam" id="PF17203">
    <property type="entry name" value="sCache_3_2"/>
    <property type="match status" value="1"/>
</dbReference>
<organism evidence="19 20">
    <name type="scientific">Desulfobaculum xiamenense</name>
    <dbReference type="NCBI Taxonomy" id="995050"/>
    <lineage>
        <taxon>Bacteria</taxon>
        <taxon>Pseudomonadati</taxon>
        <taxon>Thermodesulfobacteriota</taxon>
        <taxon>Desulfovibrionia</taxon>
        <taxon>Desulfovibrionales</taxon>
        <taxon>Desulfovibrionaceae</taxon>
        <taxon>Desulfobaculum</taxon>
    </lineage>
</organism>
<dbReference type="InterPro" id="IPR003660">
    <property type="entry name" value="HAMP_dom"/>
</dbReference>
<feature type="domain" description="PAS" evidence="14">
    <location>
        <begin position="255"/>
        <end position="315"/>
    </location>
</feature>
<dbReference type="InterPro" id="IPR000700">
    <property type="entry name" value="PAS-assoc_C"/>
</dbReference>
<accession>A0A846QPX2</accession>
<evidence type="ECO:0000256" key="2">
    <source>
        <dbReference type="ARBA" id="ARBA00022475"/>
    </source>
</evidence>
<dbReference type="NCBIfam" id="TIGR00229">
    <property type="entry name" value="sensory_box"/>
    <property type="match status" value="2"/>
</dbReference>
<keyword evidence="4" id="KW-0808">Transferase</keyword>
<keyword evidence="9 13" id="KW-1133">Transmembrane helix</keyword>
<dbReference type="SUPFAM" id="SSF103190">
    <property type="entry name" value="Sensory domain-like"/>
    <property type="match status" value="1"/>
</dbReference>
<dbReference type="SMART" id="SM00304">
    <property type="entry name" value="HAMP"/>
    <property type="match status" value="1"/>
</dbReference>
<evidence type="ECO:0000259" key="16">
    <source>
        <dbReference type="PROSITE" id="PS50883"/>
    </source>
</evidence>
<dbReference type="PANTHER" id="PTHR44757:SF2">
    <property type="entry name" value="BIOFILM ARCHITECTURE MAINTENANCE PROTEIN MBAA"/>
    <property type="match status" value="1"/>
</dbReference>
<keyword evidence="5 13" id="KW-0812">Transmembrane</keyword>
<dbReference type="PROSITE" id="PS50885">
    <property type="entry name" value="HAMP"/>
    <property type="match status" value="1"/>
</dbReference>
<evidence type="ECO:0000256" key="13">
    <source>
        <dbReference type="SAM" id="Phobius"/>
    </source>
</evidence>
<evidence type="ECO:0000313" key="20">
    <source>
        <dbReference type="Proteomes" id="UP000580856"/>
    </source>
</evidence>
<dbReference type="PROSITE" id="PS50112">
    <property type="entry name" value="PAS"/>
    <property type="match status" value="2"/>
</dbReference>
<dbReference type="InterPro" id="IPR035965">
    <property type="entry name" value="PAS-like_dom_sf"/>
</dbReference>
<dbReference type="GO" id="GO:0016301">
    <property type="term" value="F:kinase activity"/>
    <property type="evidence" value="ECO:0007669"/>
    <property type="project" value="UniProtKB-KW"/>
</dbReference>
<dbReference type="CDD" id="cd06225">
    <property type="entry name" value="HAMP"/>
    <property type="match status" value="1"/>
</dbReference>
<dbReference type="Gene3D" id="6.10.340.10">
    <property type="match status" value="1"/>
</dbReference>
<dbReference type="GO" id="GO:0005886">
    <property type="term" value="C:plasma membrane"/>
    <property type="evidence" value="ECO:0007669"/>
    <property type="project" value="UniProtKB-SubCell"/>
</dbReference>
<dbReference type="InterPro" id="IPR001633">
    <property type="entry name" value="EAL_dom"/>
</dbReference>
<evidence type="ECO:0000256" key="8">
    <source>
        <dbReference type="ARBA" id="ARBA00022840"/>
    </source>
</evidence>
<dbReference type="InterPro" id="IPR000014">
    <property type="entry name" value="PAS"/>
</dbReference>
<protein>
    <submittedName>
        <fullName evidence="19">Diguanylate cyclase (GGDEF)-like protein/PAS domain S-box-containing protein</fullName>
    </submittedName>
</protein>
<evidence type="ECO:0000259" key="14">
    <source>
        <dbReference type="PROSITE" id="PS50112"/>
    </source>
</evidence>
<evidence type="ECO:0000256" key="10">
    <source>
        <dbReference type="ARBA" id="ARBA00023012"/>
    </source>
</evidence>
<name>A0A846QPX2_9BACT</name>
<evidence type="ECO:0000256" key="12">
    <source>
        <dbReference type="SAM" id="Coils"/>
    </source>
</evidence>
<proteinExistence type="predicted"/>
<comment type="caution">
    <text evidence="19">The sequence shown here is derived from an EMBL/GenBank/DDBJ whole genome shotgun (WGS) entry which is preliminary data.</text>
</comment>
<dbReference type="SUPFAM" id="SSF55785">
    <property type="entry name" value="PYP-like sensor domain (PAS domain)"/>
    <property type="match status" value="2"/>
</dbReference>
<dbReference type="AlphaFoldDB" id="A0A846QPX2"/>
<keyword evidence="6" id="KW-0547">Nucleotide-binding</keyword>
<dbReference type="GO" id="GO:0000160">
    <property type="term" value="P:phosphorelay signal transduction system"/>
    <property type="evidence" value="ECO:0007669"/>
    <property type="project" value="UniProtKB-KW"/>
</dbReference>
<keyword evidence="11 13" id="KW-0472">Membrane</keyword>
<dbReference type="PROSITE" id="PS50887">
    <property type="entry name" value="GGDEF"/>
    <property type="match status" value="1"/>
</dbReference>
<evidence type="ECO:0000256" key="7">
    <source>
        <dbReference type="ARBA" id="ARBA00022777"/>
    </source>
</evidence>
<keyword evidence="7" id="KW-0418">Kinase</keyword>
<dbReference type="InterPro" id="IPR000160">
    <property type="entry name" value="GGDEF_dom"/>
</dbReference>
<dbReference type="InterPro" id="IPR029151">
    <property type="entry name" value="Sensor-like_sf"/>
</dbReference>
<evidence type="ECO:0000256" key="1">
    <source>
        <dbReference type="ARBA" id="ARBA00004651"/>
    </source>
</evidence>
<feature type="domain" description="PAC" evidence="15">
    <location>
        <begin position="327"/>
        <end position="381"/>
    </location>
</feature>
<dbReference type="InterPro" id="IPR043128">
    <property type="entry name" value="Rev_trsase/Diguanyl_cyclase"/>
</dbReference>
<dbReference type="InterPro" id="IPR029787">
    <property type="entry name" value="Nucleotide_cyclase"/>
</dbReference>
<dbReference type="SUPFAM" id="SSF55073">
    <property type="entry name" value="Nucleotide cyclase"/>
    <property type="match status" value="1"/>
</dbReference>
<dbReference type="GO" id="GO:0005524">
    <property type="term" value="F:ATP binding"/>
    <property type="evidence" value="ECO:0007669"/>
    <property type="project" value="UniProtKB-KW"/>
</dbReference>
<keyword evidence="12" id="KW-0175">Coiled coil</keyword>
<dbReference type="Pfam" id="PF00990">
    <property type="entry name" value="GGDEF"/>
    <property type="match status" value="1"/>
</dbReference>
<dbReference type="InterPro" id="IPR035919">
    <property type="entry name" value="EAL_sf"/>
</dbReference>
<keyword evidence="3" id="KW-0597">Phosphoprotein</keyword>
<feature type="domain" description="PAS" evidence="14">
    <location>
        <begin position="421"/>
        <end position="462"/>
    </location>
</feature>
<dbReference type="Gene3D" id="3.20.20.450">
    <property type="entry name" value="EAL domain"/>
    <property type="match status" value="1"/>
</dbReference>
<dbReference type="SUPFAM" id="SSF158472">
    <property type="entry name" value="HAMP domain-like"/>
    <property type="match status" value="1"/>
</dbReference>
<dbReference type="InterPro" id="IPR052155">
    <property type="entry name" value="Biofilm_reg_signaling"/>
</dbReference>
<feature type="domain" description="HAMP" evidence="17">
    <location>
        <begin position="187"/>
        <end position="239"/>
    </location>
</feature>
<dbReference type="SUPFAM" id="SSF141868">
    <property type="entry name" value="EAL domain-like"/>
    <property type="match status" value="1"/>
</dbReference>
<dbReference type="Pfam" id="PF13426">
    <property type="entry name" value="PAS_9"/>
    <property type="match status" value="2"/>
</dbReference>
<keyword evidence="10" id="KW-0902">Two-component regulatory system</keyword>
<evidence type="ECO:0000256" key="11">
    <source>
        <dbReference type="ARBA" id="ARBA00023136"/>
    </source>
</evidence>
<evidence type="ECO:0000259" key="18">
    <source>
        <dbReference type="PROSITE" id="PS50887"/>
    </source>
</evidence>
<dbReference type="CDD" id="cd01948">
    <property type="entry name" value="EAL"/>
    <property type="match status" value="1"/>
</dbReference>